<proteinExistence type="predicted"/>
<protein>
    <submittedName>
        <fullName evidence="1">Uncharacterized protein</fullName>
    </submittedName>
</protein>
<sequence>MIEKQCLNQLHLTPPESSGFSSYLPISVCIFLPSLLRSVSFLLLPFRCVSVDRPFSCNLPPATPRARQLFFYPPSRTTCTAKLTALQTGLSSSPALPIGACTAGRLALSFCLVHFEQCFLLSHPLPLRPSAVWTQLQTPDNANTHTAANAYCDGRTSERYLRCGRNASTQTVHKRRPRQETSAAGIQTYGLSILAGRQGLHLPACLVGSAPAIPTWALLQPVVNISGPPKAGE</sequence>
<dbReference type="EMBL" id="CAAALY010062352">
    <property type="protein sequence ID" value="VEL23517.1"/>
    <property type="molecule type" value="Genomic_DNA"/>
</dbReference>
<dbReference type="AlphaFoldDB" id="A0A3S5FE73"/>
<reference evidence="1" key="1">
    <citation type="submission" date="2018-11" db="EMBL/GenBank/DDBJ databases">
        <authorList>
            <consortium name="Pathogen Informatics"/>
        </authorList>
    </citation>
    <scope>NUCLEOTIDE SEQUENCE</scope>
</reference>
<name>A0A3S5FE73_9PLAT</name>
<accession>A0A3S5FE73</accession>
<evidence type="ECO:0000313" key="1">
    <source>
        <dbReference type="EMBL" id="VEL23517.1"/>
    </source>
</evidence>
<evidence type="ECO:0000313" key="2">
    <source>
        <dbReference type="Proteomes" id="UP000784294"/>
    </source>
</evidence>
<organism evidence="1 2">
    <name type="scientific">Protopolystoma xenopodis</name>
    <dbReference type="NCBI Taxonomy" id="117903"/>
    <lineage>
        <taxon>Eukaryota</taxon>
        <taxon>Metazoa</taxon>
        <taxon>Spiralia</taxon>
        <taxon>Lophotrochozoa</taxon>
        <taxon>Platyhelminthes</taxon>
        <taxon>Monogenea</taxon>
        <taxon>Polyopisthocotylea</taxon>
        <taxon>Polystomatidea</taxon>
        <taxon>Polystomatidae</taxon>
        <taxon>Protopolystoma</taxon>
    </lineage>
</organism>
<comment type="caution">
    <text evidence="1">The sequence shown here is derived from an EMBL/GenBank/DDBJ whole genome shotgun (WGS) entry which is preliminary data.</text>
</comment>
<dbReference type="Proteomes" id="UP000784294">
    <property type="component" value="Unassembled WGS sequence"/>
</dbReference>
<keyword evidence="2" id="KW-1185">Reference proteome</keyword>
<gene>
    <name evidence="1" type="ORF">PXEA_LOCUS16957</name>
</gene>